<evidence type="ECO:0000313" key="2">
    <source>
        <dbReference type="Proteomes" id="UP000190460"/>
    </source>
</evidence>
<evidence type="ECO:0000313" key="1">
    <source>
        <dbReference type="EMBL" id="SKA73142.1"/>
    </source>
</evidence>
<dbReference type="Gene3D" id="1.25.40.10">
    <property type="entry name" value="Tetratricopeptide repeat domain"/>
    <property type="match status" value="1"/>
</dbReference>
<dbReference type="Proteomes" id="UP000190460">
    <property type="component" value="Unassembled WGS sequence"/>
</dbReference>
<dbReference type="STRING" id="92487.SAMN02745130_01171"/>
<reference evidence="2" key="1">
    <citation type="submission" date="2017-02" db="EMBL/GenBank/DDBJ databases">
        <authorList>
            <person name="Varghese N."/>
            <person name="Submissions S."/>
        </authorList>
    </citation>
    <scope>NUCLEOTIDE SEQUENCE [LARGE SCALE GENOMIC DNA]</scope>
    <source>
        <strain evidence="2">ATCC 49788</strain>
    </source>
</reference>
<evidence type="ECO:0008006" key="3">
    <source>
        <dbReference type="Google" id="ProtNLM"/>
    </source>
</evidence>
<sequence>MHGSNLRGLGRLQEALEVMQKNIEITIENRDWRETAIGFNNISGIHLTLGNLGDAFKSACDSLEYIEKPEDTGRLLTQLGLPIELTENIGMLVVNDTVFD</sequence>
<keyword evidence="2" id="KW-1185">Reference proteome</keyword>
<protein>
    <recommendedName>
        <fullName evidence="3">Tetratricopeptide repeat-containing protein</fullName>
    </recommendedName>
</protein>
<dbReference type="InterPro" id="IPR011990">
    <property type="entry name" value="TPR-like_helical_dom_sf"/>
</dbReference>
<dbReference type="SUPFAM" id="SSF48452">
    <property type="entry name" value="TPR-like"/>
    <property type="match status" value="1"/>
</dbReference>
<proteinExistence type="predicted"/>
<dbReference type="EMBL" id="FUYB01000004">
    <property type="protein sequence ID" value="SKA73142.1"/>
    <property type="molecule type" value="Genomic_DNA"/>
</dbReference>
<organism evidence="1 2">
    <name type="scientific">Thiothrix eikelboomii</name>
    <dbReference type="NCBI Taxonomy" id="92487"/>
    <lineage>
        <taxon>Bacteria</taxon>
        <taxon>Pseudomonadati</taxon>
        <taxon>Pseudomonadota</taxon>
        <taxon>Gammaproteobacteria</taxon>
        <taxon>Thiotrichales</taxon>
        <taxon>Thiotrichaceae</taxon>
        <taxon>Thiothrix</taxon>
    </lineage>
</organism>
<name>A0A1T4W787_9GAMM</name>
<dbReference type="AlphaFoldDB" id="A0A1T4W787"/>
<accession>A0A1T4W787</accession>
<gene>
    <name evidence="1" type="ORF">SAMN02745130_01171</name>
</gene>